<dbReference type="GO" id="GO:0015031">
    <property type="term" value="P:protein transport"/>
    <property type="evidence" value="ECO:0007669"/>
    <property type="project" value="UniProtKB-KW"/>
</dbReference>
<accession>A0A1V8T5M5</accession>
<evidence type="ECO:0000256" key="7">
    <source>
        <dbReference type="ARBA" id="ARBA00022927"/>
    </source>
</evidence>
<organism evidence="12 13">
    <name type="scientific">Cryoendolithus antarcticus</name>
    <dbReference type="NCBI Taxonomy" id="1507870"/>
    <lineage>
        <taxon>Eukaryota</taxon>
        <taxon>Fungi</taxon>
        <taxon>Dikarya</taxon>
        <taxon>Ascomycota</taxon>
        <taxon>Pezizomycotina</taxon>
        <taxon>Dothideomycetes</taxon>
        <taxon>Dothideomycetidae</taxon>
        <taxon>Cladosporiales</taxon>
        <taxon>Cladosporiaceae</taxon>
        <taxon>Cryoendolithus</taxon>
    </lineage>
</organism>
<evidence type="ECO:0000313" key="12">
    <source>
        <dbReference type="EMBL" id="OQO06619.1"/>
    </source>
</evidence>
<evidence type="ECO:0000256" key="4">
    <source>
        <dbReference type="ARBA" id="ARBA00022692"/>
    </source>
</evidence>
<reference evidence="13" key="1">
    <citation type="submission" date="2017-03" db="EMBL/GenBank/DDBJ databases">
        <title>Genomes of endolithic fungi from Antarctica.</title>
        <authorList>
            <person name="Coleine C."/>
            <person name="Masonjones S."/>
            <person name="Stajich J.E."/>
        </authorList>
    </citation>
    <scope>NUCLEOTIDE SEQUENCE [LARGE SCALE GENOMIC DNA]</scope>
    <source>
        <strain evidence="13">CCFEE 5527</strain>
    </source>
</reference>
<feature type="compositionally biased region" description="Polar residues" evidence="10">
    <location>
        <begin position="150"/>
        <end position="188"/>
    </location>
</feature>
<keyword evidence="8 11" id="KW-1133">Transmembrane helix</keyword>
<dbReference type="STRING" id="1507870.A0A1V8T5M5"/>
<evidence type="ECO:0000256" key="6">
    <source>
        <dbReference type="ARBA" id="ARBA00022892"/>
    </source>
</evidence>
<evidence type="ECO:0000313" key="13">
    <source>
        <dbReference type="Proteomes" id="UP000192596"/>
    </source>
</evidence>
<evidence type="ECO:0000256" key="9">
    <source>
        <dbReference type="ARBA" id="ARBA00023136"/>
    </source>
</evidence>
<name>A0A1V8T5M5_9PEZI</name>
<dbReference type="GO" id="GO:0005484">
    <property type="term" value="F:SNAP receptor activity"/>
    <property type="evidence" value="ECO:0007669"/>
    <property type="project" value="TreeGrafter"/>
</dbReference>
<protein>
    <recommendedName>
        <fullName evidence="14">t-SNARE coiled-coil homology domain-containing protein</fullName>
    </recommendedName>
</protein>
<sequence length="287" mass="31406">MDPQTHTSLTTILSRLDRTISTSNSQSITSYDRARIRGNLDHARTLLLTLEKQSSGICVASQRSQAQKELVGYREQVKGLGEALKNLEDAQVDDEDSTDSEDDAEDDARAREYAPARSDANAGLDVGDKPMDNAAAQLDHELRARKPLSGSDNRSAASTSARETLFQGRSPQASTSQDPSNTETLLSHNRTEQEALTTGLLSLAKALKESSQQFGASLESEKDVLKRAEGGLEKSGQGMEAAERKMGMLRKMSEGQGWYGRIKLYVLVALLWLAAFTLVFVVPKLRF</sequence>
<evidence type="ECO:0000256" key="10">
    <source>
        <dbReference type="SAM" id="MobiDB-lite"/>
    </source>
</evidence>
<evidence type="ECO:0008006" key="14">
    <source>
        <dbReference type="Google" id="ProtNLM"/>
    </source>
</evidence>
<dbReference type="PANTHER" id="PTHR13050">
    <property type="entry name" value="USE1-LIKE PROTEIN"/>
    <property type="match status" value="1"/>
</dbReference>
<comment type="similarity">
    <text evidence="2">Belongs to the USE1 family.</text>
</comment>
<evidence type="ECO:0000256" key="8">
    <source>
        <dbReference type="ARBA" id="ARBA00022989"/>
    </source>
</evidence>
<keyword evidence="4 11" id="KW-0812">Transmembrane</keyword>
<keyword evidence="9 11" id="KW-0472">Membrane</keyword>
<feature type="region of interest" description="Disordered" evidence="10">
    <location>
        <begin position="88"/>
        <end position="190"/>
    </location>
</feature>
<dbReference type="GO" id="GO:0031201">
    <property type="term" value="C:SNARE complex"/>
    <property type="evidence" value="ECO:0007669"/>
    <property type="project" value="TreeGrafter"/>
</dbReference>
<dbReference type="OrthoDB" id="3231855at2759"/>
<dbReference type="PANTHER" id="PTHR13050:SF7">
    <property type="entry name" value="VESICLE TRANSPORT PROTEIN USE1"/>
    <property type="match status" value="1"/>
</dbReference>
<evidence type="ECO:0000256" key="2">
    <source>
        <dbReference type="ARBA" id="ARBA00007891"/>
    </source>
</evidence>
<keyword evidence="13" id="KW-1185">Reference proteome</keyword>
<keyword evidence="5" id="KW-0256">Endoplasmic reticulum</keyword>
<proteinExistence type="inferred from homology"/>
<evidence type="ECO:0000256" key="3">
    <source>
        <dbReference type="ARBA" id="ARBA00022448"/>
    </source>
</evidence>
<comment type="subcellular location">
    <subcellularLocation>
        <location evidence="1">Endoplasmic reticulum membrane</location>
        <topology evidence="1">Single-pass type IV membrane protein</topology>
    </subcellularLocation>
</comment>
<dbReference type="InterPro" id="IPR019150">
    <property type="entry name" value="Vesicle_transport_protein_Use1"/>
</dbReference>
<feature type="transmembrane region" description="Helical" evidence="11">
    <location>
        <begin position="262"/>
        <end position="282"/>
    </location>
</feature>
<evidence type="ECO:0000256" key="1">
    <source>
        <dbReference type="ARBA" id="ARBA00004163"/>
    </source>
</evidence>
<dbReference type="GO" id="GO:0006890">
    <property type="term" value="P:retrograde vesicle-mediated transport, Golgi to endoplasmic reticulum"/>
    <property type="evidence" value="ECO:0007669"/>
    <property type="project" value="TreeGrafter"/>
</dbReference>
<dbReference type="AlphaFoldDB" id="A0A1V8T5M5"/>
<dbReference type="Proteomes" id="UP000192596">
    <property type="component" value="Unassembled WGS sequence"/>
</dbReference>
<dbReference type="InParanoid" id="A0A1V8T5M5"/>
<evidence type="ECO:0000256" key="11">
    <source>
        <dbReference type="SAM" id="Phobius"/>
    </source>
</evidence>
<comment type="caution">
    <text evidence="12">The sequence shown here is derived from an EMBL/GenBank/DDBJ whole genome shotgun (WGS) entry which is preliminary data.</text>
</comment>
<evidence type="ECO:0000256" key="5">
    <source>
        <dbReference type="ARBA" id="ARBA00022824"/>
    </source>
</evidence>
<keyword evidence="6" id="KW-0931">ER-Golgi transport</keyword>
<dbReference type="GO" id="GO:0005789">
    <property type="term" value="C:endoplasmic reticulum membrane"/>
    <property type="evidence" value="ECO:0007669"/>
    <property type="project" value="UniProtKB-SubCell"/>
</dbReference>
<keyword evidence="3" id="KW-0813">Transport</keyword>
<feature type="compositionally biased region" description="Acidic residues" evidence="10">
    <location>
        <begin position="90"/>
        <end position="106"/>
    </location>
</feature>
<gene>
    <name evidence="12" type="ORF">B0A48_08405</name>
</gene>
<keyword evidence="7" id="KW-0653">Protein transport</keyword>
<dbReference type="EMBL" id="NAJO01000016">
    <property type="protein sequence ID" value="OQO06619.1"/>
    <property type="molecule type" value="Genomic_DNA"/>
</dbReference>